<dbReference type="InterPro" id="IPR032675">
    <property type="entry name" value="LRR_dom_sf"/>
</dbReference>
<evidence type="ECO:0000256" key="2">
    <source>
        <dbReference type="ARBA" id="ARBA00022737"/>
    </source>
</evidence>
<dbReference type="SMART" id="SM00368">
    <property type="entry name" value="LRR_RI"/>
    <property type="match status" value="2"/>
</dbReference>
<name>A0A8T2L371_ASTMX</name>
<dbReference type="PANTHER" id="PTHR24106">
    <property type="entry name" value="NACHT, LRR AND CARD DOMAINS-CONTAINING"/>
    <property type="match status" value="1"/>
</dbReference>
<evidence type="ECO:0000256" key="1">
    <source>
        <dbReference type="ARBA" id="ARBA00022614"/>
    </source>
</evidence>
<keyword evidence="1" id="KW-0433">Leucine-rich repeat</keyword>
<dbReference type="AlphaFoldDB" id="A0A8T2L371"/>
<dbReference type="Gene3D" id="3.80.10.10">
    <property type="entry name" value="Ribonuclease Inhibitor"/>
    <property type="match status" value="1"/>
</dbReference>
<feature type="non-terminal residue" evidence="3">
    <location>
        <position position="1"/>
    </location>
</feature>
<keyword evidence="2" id="KW-0677">Repeat</keyword>
<evidence type="ECO:0000313" key="3">
    <source>
        <dbReference type="EMBL" id="KAG9266013.1"/>
    </source>
</evidence>
<comment type="caution">
    <text evidence="3">The sequence shown here is derived from an EMBL/GenBank/DDBJ whole genome shotgun (WGS) entry which is preliminary data.</text>
</comment>
<dbReference type="InterPro" id="IPR001611">
    <property type="entry name" value="Leu-rich_rpt"/>
</dbReference>
<dbReference type="Proteomes" id="UP000752171">
    <property type="component" value="Unassembled WGS sequence"/>
</dbReference>
<dbReference type="InterPro" id="IPR051261">
    <property type="entry name" value="NLR"/>
</dbReference>
<dbReference type="EMBL" id="JAICCE010000017">
    <property type="protein sequence ID" value="KAG9266013.1"/>
    <property type="molecule type" value="Genomic_DNA"/>
</dbReference>
<accession>A0A8T2L371</accession>
<proteinExistence type="predicted"/>
<gene>
    <name evidence="3" type="primary">NLRP12</name>
    <name evidence="3" type="ORF">AMEX_G20503</name>
</gene>
<dbReference type="Pfam" id="PF13516">
    <property type="entry name" value="LRR_6"/>
    <property type="match status" value="1"/>
</dbReference>
<sequence>LRLLKESAAEEVCDSLTKTLGTNPLLQRELDLSGKIHGDSEIQKLSLLLEDSHCRTKNLNLCRLNNNRISEKGCVDLFSALCSNPSHLIELDLSGNKLGDSGMQKLCDLLENTQFKLSNLQYVVF</sequence>
<protein>
    <submittedName>
        <fullName evidence="3">Ribonuclease inhibitor-like</fullName>
    </submittedName>
</protein>
<evidence type="ECO:0000313" key="4">
    <source>
        <dbReference type="Proteomes" id="UP000752171"/>
    </source>
</evidence>
<dbReference type="SUPFAM" id="SSF52047">
    <property type="entry name" value="RNI-like"/>
    <property type="match status" value="1"/>
</dbReference>
<reference evidence="3 4" key="1">
    <citation type="submission" date="2021-07" db="EMBL/GenBank/DDBJ databases">
        <authorList>
            <person name="Imarazene B."/>
            <person name="Zahm M."/>
            <person name="Klopp C."/>
            <person name="Cabau C."/>
            <person name="Beille S."/>
            <person name="Jouanno E."/>
            <person name="Castinel A."/>
            <person name="Lluch J."/>
            <person name="Gil L."/>
            <person name="Kuchtly C."/>
            <person name="Lopez Roques C."/>
            <person name="Donnadieu C."/>
            <person name="Parrinello H."/>
            <person name="Journot L."/>
            <person name="Du K."/>
            <person name="Schartl M."/>
            <person name="Retaux S."/>
            <person name="Guiguen Y."/>
        </authorList>
    </citation>
    <scope>NUCLEOTIDE SEQUENCE [LARGE SCALE GENOMIC DNA]</scope>
    <source>
        <strain evidence="3">Pach_M1</strain>
        <tissue evidence="3">Testis</tissue>
    </source>
</reference>
<organism evidence="3 4">
    <name type="scientific">Astyanax mexicanus</name>
    <name type="common">Blind cave fish</name>
    <name type="synonym">Astyanax fasciatus mexicanus</name>
    <dbReference type="NCBI Taxonomy" id="7994"/>
    <lineage>
        <taxon>Eukaryota</taxon>
        <taxon>Metazoa</taxon>
        <taxon>Chordata</taxon>
        <taxon>Craniata</taxon>
        <taxon>Vertebrata</taxon>
        <taxon>Euteleostomi</taxon>
        <taxon>Actinopterygii</taxon>
        <taxon>Neopterygii</taxon>
        <taxon>Teleostei</taxon>
        <taxon>Ostariophysi</taxon>
        <taxon>Characiformes</taxon>
        <taxon>Characoidei</taxon>
        <taxon>Acestrorhamphidae</taxon>
        <taxon>Acestrorhamphinae</taxon>
        <taxon>Astyanax</taxon>
    </lineage>
</organism>